<dbReference type="InterPro" id="IPR011990">
    <property type="entry name" value="TPR-like_helical_dom_sf"/>
</dbReference>
<sequence>MQEGRSRQEALSILAWALEDLAEAKEIQEQGILLTKGDANSISDRFARINLDLYRISHQSAYLDATIASAAEAASAGHCSLSLVNEVISCLLLLGDHSQAADFANQYRPSTSSATTNIELLQECNSLVLRAQTLACNDKFIDAEKDLREALKLVPGHVEASCLLAEVLERQGQPERGKRVLSDVTTRRALMTPRERALILRVRHELHIACKQPDEALRDLQRLHGKSELLHALGQAEAAYSSLRLAEVYRGYLRDAEGALRILNRVESCCSGNVIARMAPVRAMIAMQRGEHDLAILEFSKAIYFGAEVKPVLYVCRARCLGEFDRAIEYYTIALSQTKSNKSSESTMMRQHLLVVLGSCHAQLTLQSTGNCTKTGRPSLSAFSEAIKHWTNAAAGGGLLACIHLGDLHLMCGEARAATRHYQAYMVSDADDRIASGLLVRQSCAFAELKQHGRALELLTEAIRLDPENANASYNLGIAYELADDFSRAALAYTSALKIDAGMQAARLRKAIVHVRLETPENALEELETNFNIAVQMNKARNAGLRLDDASLQTAIAGLALSHLVQDEVGQARLVLEAFSCPPQAQNRALQIAFAVTLHACGHISAACQAYEAAMHCFSSTKVQPGVYAAEVQLLAAAAALRRRAPSQAQILTAGILQQPQLQQHVAARLVLAVSLTMQGQFAPAARILDSSRDPSGQDQTRQFYLLFNRATLHGHLGNAWQSVRDCEAALRLDPGAMALKLLKAHMLVHQHRTHDALDVFQDIFDTDETMLAAVNLQT</sequence>
<dbReference type="InParanoid" id="A0A2R5GJ88"/>
<dbReference type="PANTHER" id="PTHR44858:SF1">
    <property type="entry name" value="UDP-N-ACETYLGLUCOSAMINE--PEPTIDE N-ACETYLGLUCOSAMINYLTRANSFERASE SPINDLY-RELATED"/>
    <property type="match status" value="1"/>
</dbReference>
<reference evidence="4 5" key="1">
    <citation type="submission" date="2017-12" db="EMBL/GenBank/DDBJ databases">
        <title>Sequencing, de novo assembly and annotation of complete genome of a new Thraustochytrid species, strain FCC1311.</title>
        <authorList>
            <person name="Sedici K."/>
            <person name="Godart F."/>
            <person name="Aiese Cigliano R."/>
            <person name="Sanseverino W."/>
            <person name="Barakat M."/>
            <person name="Ortet P."/>
            <person name="Marechal E."/>
            <person name="Cagnac O."/>
            <person name="Amato A."/>
        </authorList>
    </citation>
    <scope>NUCLEOTIDE SEQUENCE [LARGE SCALE GENOMIC DNA]</scope>
</reference>
<feature type="repeat" description="TPR" evidence="3">
    <location>
        <begin position="436"/>
        <end position="469"/>
    </location>
</feature>
<dbReference type="SMART" id="SM00028">
    <property type="entry name" value="TPR"/>
    <property type="match status" value="5"/>
</dbReference>
<evidence type="ECO:0000256" key="2">
    <source>
        <dbReference type="ARBA" id="ARBA00022803"/>
    </source>
</evidence>
<dbReference type="Pfam" id="PF13414">
    <property type="entry name" value="TPR_11"/>
    <property type="match status" value="1"/>
</dbReference>
<feature type="repeat" description="TPR" evidence="3">
    <location>
        <begin position="470"/>
        <end position="503"/>
    </location>
</feature>
<dbReference type="AlphaFoldDB" id="A0A2R5GJ88"/>
<name>A0A2R5GJ88_9STRA</name>
<evidence type="ECO:0000313" key="5">
    <source>
        <dbReference type="Proteomes" id="UP000241890"/>
    </source>
</evidence>
<keyword evidence="2 3" id="KW-0802">TPR repeat</keyword>
<dbReference type="InterPro" id="IPR050498">
    <property type="entry name" value="Ycf3"/>
</dbReference>
<accession>A0A2R5GJ88</accession>
<dbReference type="OrthoDB" id="1893133at2759"/>
<dbReference type="Proteomes" id="UP000241890">
    <property type="component" value="Unassembled WGS sequence"/>
</dbReference>
<protein>
    <submittedName>
        <fullName evidence="4">TPR repeat-containing protein yrrB</fullName>
    </submittedName>
</protein>
<gene>
    <name evidence="4" type="ORF">FCC1311_049442</name>
</gene>
<organism evidence="4 5">
    <name type="scientific">Hondaea fermentalgiana</name>
    <dbReference type="NCBI Taxonomy" id="2315210"/>
    <lineage>
        <taxon>Eukaryota</taxon>
        <taxon>Sar</taxon>
        <taxon>Stramenopiles</taxon>
        <taxon>Bigyra</taxon>
        <taxon>Labyrinthulomycetes</taxon>
        <taxon>Thraustochytrida</taxon>
        <taxon>Thraustochytriidae</taxon>
        <taxon>Hondaea</taxon>
    </lineage>
</organism>
<keyword evidence="5" id="KW-1185">Reference proteome</keyword>
<evidence type="ECO:0000313" key="4">
    <source>
        <dbReference type="EMBL" id="GBG28723.1"/>
    </source>
</evidence>
<comment type="caution">
    <text evidence="4">The sequence shown here is derived from an EMBL/GenBank/DDBJ whole genome shotgun (WGS) entry which is preliminary data.</text>
</comment>
<evidence type="ECO:0000256" key="3">
    <source>
        <dbReference type="PROSITE-ProRule" id="PRU00339"/>
    </source>
</evidence>
<proteinExistence type="predicted"/>
<dbReference type="PROSITE" id="PS50005">
    <property type="entry name" value="TPR"/>
    <property type="match status" value="2"/>
</dbReference>
<dbReference type="Pfam" id="PF13432">
    <property type="entry name" value="TPR_16"/>
    <property type="match status" value="1"/>
</dbReference>
<keyword evidence="1" id="KW-0677">Repeat</keyword>
<dbReference type="EMBL" id="BEYU01000047">
    <property type="protein sequence ID" value="GBG28723.1"/>
    <property type="molecule type" value="Genomic_DNA"/>
</dbReference>
<dbReference type="PANTHER" id="PTHR44858">
    <property type="entry name" value="TETRATRICOPEPTIDE REPEAT PROTEIN 6"/>
    <property type="match status" value="1"/>
</dbReference>
<dbReference type="SUPFAM" id="SSF48452">
    <property type="entry name" value="TPR-like"/>
    <property type="match status" value="4"/>
</dbReference>
<dbReference type="InterPro" id="IPR019734">
    <property type="entry name" value="TPR_rpt"/>
</dbReference>
<dbReference type="Gene3D" id="1.25.40.10">
    <property type="entry name" value="Tetratricopeptide repeat domain"/>
    <property type="match status" value="3"/>
</dbReference>
<evidence type="ECO:0000256" key="1">
    <source>
        <dbReference type="ARBA" id="ARBA00022737"/>
    </source>
</evidence>